<dbReference type="RefSeq" id="XP_021883741.1">
    <property type="nucleotide sequence ID" value="XM_022020171.1"/>
</dbReference>
<keyword evidence="9" id="KW-1185">Reference proteome</keyword>
<dbReference type="GO" id="GO:0006515">
    <property type="term" value="P:protein quality control for misfolded or incompletely synthesized proteins"/>
    <property type="evidence" value="ECO:0007669"/>
    <property type="project" value="TreeGrafter"/>
</dbReference>
<evidence type="ECO:0000256" key="4">
    <source>
        <dbReference type="ARBA" id="ARBA00022737"/>
    </source>
</evidence>
<dbReference type="PANTHER" id="PTHR46803">
    <property type="entry name" value="E3 UBIQUITIN-PROTEIN LIGASE CHIP"/>
    <property type="match status" value="1"/>
</dbReference>
<dbReference type="GO" id="GO:0045862">
    <property type="term" value="P:positive regulation of proteolysis"/>
    <property type="evidence" value="ECO:0007669"/>
    <property type="project" value="TreeGrafter"/>
</dbReference>
<reference evidence="8 9" key="1">
    <citation type="submission" date="2016-07" db="EMBL/GenBank/DDBJ databases">
        <title>Pervasive Adenine N6-methylation of Active Genes in Fungi.</title>
        <authorList>
            <consortium name="DOE Joint Genome Institute"/>
            <person name="Mondo S.J."/>
            <person name="Dannebaum R.O."/>
            <person name="Kuo R.C."/>
            <person name="Labutti K."/>
            <person name="Haridas S."/>
            <person name="Kuo A."/>
            <person name="Salamov A."/>
            <person name="Ahrendt S.R."/>
            <person name="Lipzen A."/>
            <person name="Sullivan W."/>
            <person name="Andreopoulos W.B."/>
            <person name="Clum A."/>
            <person name="Lindquist E."/>
            <person name="Daum C."/>
            <person name="Ramamoorthy G.K."/>
            <person name="Gryganskyi A."/>
            <person name="Culley D."/>
            <person name="Magnuson J.K."/>
            <person name="James T.Y."/>
            <person name="O'Malley M.A."/>
            <person name="Stajich J.E."/>
            <person name="Spatafora J.W."/>
            <person name="Visel A."/>
            <person name="Grigoriev I.V."/>
        </authorList>
    </citation>
    <scope>NUCLEOTIDE SEQUENCE [LARGE SCALE GENOMIC DNA]</scope>
    <source>
        <strain evidence="8 9">NRRL 3116</strain>
    </source>
</reference>
<dbReference type="InterPro" id="IPR013083">
    <property type="entry name" value="Znf_RING/FYVE/PHD"/>
</dbReference>
<dbReference type="STRING" id="64571.A0A1Y2GUJ1"/>
<dbReference type="GeneID" id="33562015"/>
<keyword evidence="3" id="KW-0808">Transferase</keyword>
<dbReference type="InterPro" id="IPR041312">
    <property type="entry name" value="CHIP_TPR_N"/>
</dbReference>
<dbReference type="InParanoid" id="A0A1Y2GUJ1"/>
<feature type="compositionally biased region" description="Polar residues" evidence="6">
    <location>
        <begin position="177"/>
        <end position="189"/>
    </location>
</feature>
<dbReference type="Gene3D" id="3.30.40.10">
    <property type="entry name" value="Zinc/RING finger domain, C3HC4 (zinc finger)"/>
    <property type="match status" value="1"/>
</dbReference>
<evidence type="ECO:0000313" key="9">
    <source>
        <dbReference type="Proteomes" id="UP000193648"/>
    </source>
</evidence>
<gene>
    <name evidence="8" type="ORF">BCR41DRAFT_249482</name>
</gene>
<keyword evidence="5" id="KW-0833">Ubl conjugation pathway</keyword>
<dbReference type="GO" id="GO:0061630">
    <property type="term" value="F:ubiquitin protein ligase activity"/>
    <property type="evidence" value="ECO:0007669"/>
    <property type="project" value="UniProtKB-EC"/>
</dbReference>
<evidence type="ECO:0000256" key="5">
    <source>
        <dbReference type="ARBA" id="ARBA00022786"/>
    </source>
</evidence>
<dbReference type="SUPFAM" id="SSF57850">
    <property type="entry name" value="RING/U-box"/>
    <property type="match status" value="1"/>
</dbReference>
<dbReference type="PANTHER" id="PTHR46803:SF2">
    <property type="entry name" value="E3 UBIQUITIN-PROTEIN LIGASE CHIP"/>
    <property type="match status" value="1"/>
</dbReference>
<accession>A0A1Y2GUJ1</accession>
<feature type="compositionally biased region" description="Low complexity" evidence="6">
    <location>
        <begin position="160"/>
        <end position="169"/>
    </location>
</feature>
<dbReference type="GO" id="GO:0051087">
    <property type="term" value="F:protein-folding chaperone binding"/>
    <property type="evidence" value="ECO:0007669"/>
    <property type="project" value="TreeGrafter"/>
</dbReference>
<evidence type="ECO:0000256" key="1">
    <source>
        <dbReference type="ARBA" id="ARBA00000900"/>
    </source>
</evidence>
<dbReference type="OrthoDB" id="629492at2759"/>
<evidence type="ECO:0000313" key="8">
    <source>
        <dbReference type="EMBL" id="ORZ23927.1"/>
    </source>
</evidence>
<dbReference type="Proteomes" id="UP000193648">
    <property type="component" value="Unassembled WGS sequence"/>
</dbReference>
<dbReference type="PROSITE" id="PS51698">
    <property type="entry name" value="U_BOX"/>
    <property type="match status" value="1"/>
</dbReference>
<comment type="caution">
    <text evidence="8">The sequence shown here is derived from an EMBL/GenBank/DDBJ whole genome shotgun (WGS) entry which is preliminary data.</text>
</comment>
<dbReference type="GO" id="GO:0000209">
    <property type="term" value="P:protein polyubiquitination"/>
    <property type="evidence" value="ECO:0007669"/>
    <property type="project" value="TreeGrafter"/>
</dbReference>
<dbReference type="EC" id="2.3.2.27" evidence="2"/>
<dbReference type="SMART" id="SM00504">
    <property type="entry name" value="Ubox"/>
    <property type="match status" value="1"/>
</dbReference>
<name>A0A1Y2GUJ1_9FUNG</name>
<dbReference type="GO" id="GO:0071218">
    <property type="term" value="P:cellular response to misfolded protein"/>
    <property type="evidence" value="ECO:0007669"/>
    <property type="project" value="TreeGrafter"/>
</dbReference>
<feature type="compositionally biased region" description="Basic and acidic residues" evidence="6">
    <location>
        <begin position="201"/>
        <end position="210"/>
    </location>
</feature>
<proteinExistence type="predicted"/>
<organism evidence="8 9">
    <name type="scientific">Lobosporangium transversale</name>
    <dbReference type="NCBI Taxonomy" id="64571"/>
    <lineage>
        <taxon>Eukaryota</taxon>
        <taxon>Fungi</taxon>
        <taxon>Fungi incertae sedis</taxon>
        <taxon>Mucoromycota</taxon>
        <taxon>Mortierellomycotina</taxon>
        <taxon>Mortierellomycetes</taxon>
        <taxon>Mortierellales</taxon>
        <taxon>Mortierellaceae</taxon>
        <taxon>Lobosporangium</taxon>
    </lineage>
</organism>
<feature type="domain" description="U-box" evidence="7">
    <location>
        <begin position="229"/>
        <end position="304"/>
    </location>
</feature>
<keyword evidence="4" id="KW-0677">Repeat</keyword>
<evidence type="ECO:0000256" key="6">
    <source>
        <dbReference type="SAM" id="MobiDB-lite"/>
    </source>
</evidence>
<sequence>MHCFSVVLPIPVKGYYFMGKAQLELGQPSEAYSSLKKSYELALEQRSTFTKDIVAMIAEAKKQKWIQEERKRLSETSETYRYLSGLVEKDFQQQMDALDQSASDYQDNLAYLRSDKEHRLKQLEILLQRASRPDPQAKPYVQKYLDQQQQPQESVVNGDNNSNTNNNTTPSLISPEASPQLSTKPSNMGTIDIVDDDNNDDDVKTEKTKNSDAGLTKMGSNPDQFELREVPEYMLDKITFEFMHDPVISTKSGISYERSTLLEHFSYGRLFDPVAQVPLTERDIVPNRALKEACDDFLAKNGWAVDY</sequence>
<evidence type="ECO:0000256" key="3">
    <source>
        <dbReference type="ARBA" id="ARBA00022679"/>
    </source>
</evidence>
<dbReference type="InterPro" id="IPR011990">
    <property type="entry name" value="TPR-like_helical_dom_sf"/>
</dbReference>
<dbReference type="Pfam" id="PF18391">
    <property type="entry name" value="CHIP_TPR_N"/>
    <property type="match status" value="1"/>
</dbReference>
<feature type="compositionally biased region" description="Polar residues" evidence="6">
    <location>
        <begin position="145"/>
        <end position="159"/>
    </location>
</feature>
<dbReference type="Gene3D" id="1.25.40.10">
    <property type="entry name" value="Tetratricopeptide repeat domain"/>
    <property type="match status" value="1"/>
</dbReference>
<dbReference type="GO" id="GO:0005737">
    <property type="term" value="C:cytoplasm"/>
    <property type="evidence" value="ECO:0007669"/>
    <property type="project" value="TreeGrafter"/>
</dbReference>
<protein>
    <recommendedName>
        <fullName evidence="2">RING-type E3 ubiquitin transferase</fullName>
        <ecNumber evidence="2">2.3.2.27</ecNumber>
    </recommendedName>
</protein>
<dbReference type="InterPro" id="IPR003613">
    <property type="entry name" value="Ubox_domain"/>
</dbReference>
<dbReference type="GO" id="GO:0043161">
    <property type="term" value="P:proteasome-mediated ubiquitin-dependent protein catabolic process"/>
    <property type="evidence" value="ECO:0007669"/>
    <property type="project" value="TreeGrafter"/>
</dbReference>
<dbReference type="Pfam" id="PF04564">
    <property type="entry name" value="U-box"/>
    <property type="match status" value="1"/>
</dbReference>
<evidence type="ECO:0000256" key="2">
    <source>
        <dbReference type="ARBA" id="ARBA00012483"/>
    </source>
</evidence>
<dbReference type="EMBL" id="MCFF01000009">
    <property type="protein sequence ID" value="ORZ23927.1"/>
    <property type="molecule type" value="Genomic_DNA"/>
</dbReference>
<dbReference type="AlphaFoldDB" id="A0A1Y2GUJ1"/>
<evidence type="ECO:0000259" key="7">
    <source>
        <dbReference type="PROSITE" id="PS51698"/>
    </source>
</evidence>
<feature type="region of interest" description="Disordered" evidence="6">
    <location>
        <begin position="144"/>
        <end position="213"/>
    </location>
</feature>
<comment type="catalytic activity">
    <reaction evidence="1">
        <text>S-ubiquitinyl-[E2 ubiquitin-conjugating enzyme]-L-cysteine + [acceptor protein]-L-lysine = [E2 ubiquitin-conjugating enzyme]-L-cysteine + N(6)-ubiquitinyl-[acceptor protein]-L-lysine.</text>
        <dbReference type="EC" id="2.3.2.27"/>
    </reaction>
</comment>